<evidence type="ECO:0000313" key="16">
    <source>
        <dbReference type="RefSeq" id="XP_003741500.1"/>
    </source>
</evidence>
<keyword evidence="7" id="KW-0663">Pyridoxal phosphate</keyword>
<evidence type="ECO:0000256" key="3">
    <source>
        <dbReference type="ARBA" id="ARBA00004991"/>
    </source>
</evidence>
<accession>A0AAJ6VWV4</accession>
<comment type="pathway">
    <text evidence="2">Lipid metabolism; sphingolipid metabolism.</text>
</comment>
<dbReference type="CTD" id="36448"/>
<feature type="domain" description="Aminotransferase class I/classII large" evidence="14">
    <location>
        <begin position="91"/>
        <end position="457"/>
    </location>
</feature>
<evidence type="ECO:0000256" key="9">
    <source>
        <dbReference type="ARBA" id="ARBA00023098"/>
    </source>
</evidence>
<gene>
    <name evidence="16" type="primary">LOC100901111</name>
</gene>
<dbReference type="Proteomes" id="UP000694867">
    <property type="component" value="Unplaced"/>
</dbReference>
<keyword evidence="8" id="KW-0746">Sphingolipid metabolism</keyword>
<sequence length="464" mass="51986">MESLMEYGEYIYSVPSKFAFELSLVAFAVWMWKKNLAESNSTRKMTDQEKAQILANFTPEPLCDDIPEDHYALNPRIVSGRIGKRITVNGKDCLNMATNNFLGLSDRPDSNEKATKALRNYGVGSCGPRGFYGTADVHLELESRLAKFMGVEEACLYSYGFSAISSAIPSYSKNHDVIFADEQVNFAIQQGITGSRSTVYYFKHNDPNDLERLLRAQDERDRKDPKKAKNVRRFLIIEGIYMNTGTLVNLREIVKLRAKYKCRLFLDETISFGVLGATGKGVREHFGVPNSEIDLIASTLEHSISSYGGFLCGSSFLMEHQRLCGLAYCFSASLPPLQAVVTLTHLDVVSEDPEIMEKLRENCKKMQNMLMEGLTHLRTDSHPLSPVKVLVLSEAEDRVVAEEKLNAIVTFAENHGVALTVFRRLPKEELLEHPPSIKLTVSSLLTESDMKSVVEVLNEACSQL</sequence>
<evidence type="ECO:0000256" key="1">
    <source>
        <dbReference type="ARBA" id="ARBA00001933"/>
    </source>
</evidence>
<dbReference type="EC" id="2.3.1.50" evidence="5"/>
<evidence type="ECO:0000256" key="2">
    <source>
        <dbReference type="ARBA" id="ARBA00004760"/>
    </source>
</evidence>
<evidence type="ECO:0000256" key="11">
    <source>
        <dbReference type="ARBA" id="ARBA00041066"/>
    </source>
</evidence>
<dbReference type="GO" id="GO:0004758">
    <property type="term" value="F:serine C-palmitoyltransferase activity"/>
    <property type="evidence" value="ECO:0007669"/>
    <property type="project" value="UniProtKB-EC"/>
</dbReference>
<evidence type="ECO:0000256" key="6">
    <source>
        <dbReference type="ARBA" id="ARBA00022679"/>
    </source>
</evidence>
<dbReference type="KEGG" id="goe:100901111"/>
<comment type="cofactor">
    <cofactor evidence="1">
        <name>pyridoxal 5'-phosphate</name>
        <dbReference type="ChEBI" id="CHEBI:597326"/>
    </cofactor>
</comment>
<protein>
    <recommendedName>
        <fullName evidence="11">Serine palmitoyltransferase 1</fullName>
        <ecNumber evidence="5">2.3.1.50</ecNumber>
    </recommendedName>
    <alternativeName>
        <fullName evidence="12">Long chain base biosynthesis protein 1</fullName>
    </alternativeName>
    <alternativeName>
        <fullName evidence="13">Serine-palmitoyl-CoA transferase 1</fullName>
    </alternativeName>
</protein>
<dbReference type="GeneID" id="100901111"/>
<dbReference type="Gene3D" id="3.90.1150.10">
    <property type="entry name" value="Aspartate Aminotransferase, domain 1"/>
    <property type="match status" value="1"/>
</dbReference>
<name>A0AAJ6VWV4_9ACAR</name>
<evidence type="ECO:0000256" key="12">
    <source>
        <dbReference type="ARBA" id="ARBA00041765"/>
    </source>
</evidence>
<evidence type="ECO:0000256" key="8">
    <source>
        <dbReference type="ARBA" id="ARBA00022919"/>
    </source>
</evidence>
<keyword evidence="10" id="KW-0012">Acyltransferase</keyword>
<dbReference type="InterPro" id="IPR004839">
    <property type="entry name" value="Aminotransferase_I/II_large"/>
</dbReference>
<dbReference type="Pfam" id="PF00155">
    <property type="entry name" value="Aminotran_1_2"/>
    <property type="match status" value="1"/>
</dbReference>
<proteinExistence type="inferred from homology"/>
<evidence type="ECO:0000256" key="13">
    <source>
        <dbReference type="ARBA" id="ARBA00042649"/>
    </source>
</evidence>
<dbReference type="PANTHER" id="PTHR13693:SF2">
    <property type="entry name" value="SERINE PALMITOYLTRANSFERASE 1"/>
    <property type="match status" value="1"/>
</dbReference>
<comment type="pathway">
    <text evidence="3">Sphingolipid metabolism.</text>
</comment>
<dbReference type="AlphaFoldDB" id="A0AAJ6VWV4"/>
<dbReference type="InterPro" id="IPR015424">
    <property type="entry name" value="PyrdxlP-dep_Trfase"/>
</dbReference>
<evidence type="ECO:0000256" key="10">
    <source>
        <dbReference type="ARBA" id="ARBA00023315"/>
    </source>
</evidence>
<dbReference type="SUPFAM" id="SSF53383">
    <property type="entry name" value="PLP-dependent transferases"/>
    <property type="match status" value="1"/>
</dbReference>
<dbReference type="InterPro" id="IPR015422">
    <property type="entry name" value="PyrdxlP-dep_Trfase_small"/>
</dbReference>
<dbReference type="GO" id="GO:0016020">
    <property type="term" value="C:membrane"/>
    <property type="evidence" value="ECO:0007669"/>
    <property type="project" value="GOC"/>
</dbReference>
<evidence type="ECO:0000259" key="14">
    <source>
        <dbReference type="Pfam" id="PF00155"/>
    </source>
</evidence>
<comment type="similarity">
    <text evidence="4">Belongs to the class-II pyridoxal-phosphate-dependent aminotransferase family.</text>
</comment>
<keyword evidence="6" id="KW-0808">Transferase</keyword>
<evidence type="ECO:0000256" key="7">
    <source>
        <dbReference type="ARBA" id="ARBA00022898"/>
    </source>
</evidence>
<dbReference type="GO" id="GO:0046512">
    <property type="term" value="P:sphingosine biosynthetic process"/>
    <property type="evidence" value="ECO:0007669"/>
    <property type="project" value="TreeGrafter"/>
</dbReference>
<organism evidence="15 16">
    <name type="scientific">Galendromus occidentalis</name>
    <name type="common">western predatory mite</name>
    <dbReference type="NCBI Taxonomy" id="34638"/>
    <lineage>
        <taxon>Eukaryota</taxon>
        <taxon>Metazoa</taxon>
        <taxon>Ecdysozoa</taxon>
        <taxon>Arthropoda</taxon>
        <taxon>Chelicerata</taxon>
        <taxon>Arachnida</taxon>
        <taxon>Acari</taxon>
        <taxon>Parasitiformes</taxon>
        <taxon>Mesostigmata</taxon>
        <taxon>Gamasina</taxon>
        <taxon>Phytoseioidea</taxon>
        <taxon>Phytoseiidae</taxon>
        <taxon>Typhlodrominae</taxon>
        <taxon>Galendromus</taxon>
    </lineage>
</organism>
<dbReference type="PANTHER" id="PTHR13693">
    <property type="entry name" value="CLASS II AMINOTRANSFERASE/8-AMINO-7-OXONONANOATE SYNTHASE"/>
    <property type="match status" value="1"/>
</dbReference>
<dbReference type="RefSeq" id="XP_003741500.1">
    <property type="nucleotide sequence ID" value="XM_003741452.2"/>
</dbReference>
<dbReference type="GO" id="GO:0046513">
    <property type="term" value="P:ceramide biosynthetic process"/>
    <property type="evidence" value="ECO:0007669"/>
    <property type="project" value="TreeGrafter"/>
</dbReference>
<dbReference type="GO" id="GO:0005783">
    <property type="term" value="C:endoplasmic reticulum"/>
    <property type="evidence" value="ECO:0007669"/>
    <property type="project" value="TreeGrafter"/>
</dbReference>
<evidence type="ECO:0000256" key="4">
    <source>
        <dbReference type="ARBA" id="ARBA00008392"/>
    </source>
</evidence>
<dbReference type="InterPro" id="IPR015421">
    <property type="entry name" value="PyrdxlP-dep_Trfase_major"/>
</dbReference>
<dbReference type="InterPro" id="IPR050087">
    <property type="entry name" value="AON_synthase_class-II"/>
</dbReference>
<dbReference type="FunFam" id="3.40.640.10:FF:000049">
    <property type="entry name" value="serine palmitoyltransferase 1 isoform X1"/>
    <property type="match status" value="1"/>
</dbReference>
<dbReference type="Gene3D" id="3.40.640.10">
    <property type="entry name" value="Type I PLP-dependent aspartate aminotransferase-like (Major domain)"/>
    <property type="match status" value="1"/>
</dbReference>
<keyword evidence="15" id="KW-1185">Reference proteome</keyword>
<evidence type="ECO:0000313" key="15">
    <source>
        <dbReference type="Proteomes" id="UP000694867"/>
    </source>
</evidence>
<dbReference type="GO" id="GO:0030170">
    <property type="term" value="F:pyridoxal phosphate binding"/>
    <property type="evidence" value="ECO:0007669"/>
    <property type="project" value="InterPro"/>
</dbReference>
<evidence type="ECO:0000256" key="5">
    <source>
        <dbReference type="ARBA" id="ARBA00013220"/>
    </source>
</evidence>
<keyword evidence="9" id="KW-0443">Lipid metabolism</keyword>
<reference evidence="16" key="1">
    <citation type="submission" date="2025-08" db="UniProtKB">
        <authorList>
            <consortium name="RefSeq"/>
        </authorList>
    </citation>
    <scope>IDENTIFICATION</scope>
</reference>